<feature type="compositionally biased region" description="Basic and acidic residues" evidence="1">
    <location>
        <begin position="45"/>
        <end position="54"/>
    </location>
</feature>
<evidence type="ECO:0000256" key="1">
    <source>
        <dbReference type="SAM" id="MobiDB-lite"/>
    </source>
</evidence>
<dbReference type="Proteomes" id="UP000823775">
    <property type="component" value="Unassembled WGS sequence"/>
</dbReference>
<organism evidence="2 3">
    <name type="scientific">Datura stramonium</name>
    <name type="common">Jimsonweed</name>
    <name type="synonym">Common thornapple</name>
    <dbReference type="NCBI Taxonomy" id="4076"/>
    <lineage>
        <taxon>Eukaryota</taxon>
        <taxon>Viridiplantae</taxon>
        <taxon>Streptophyta</taxon>
        <taxon>Embryophyta</taxon>
        <taxon>Tracheophyta</taxon>
        <taxon>Spermatophyta</taxon>
        <taxon>Magnoliopsida</taxon>
        <taxon>eudicotyledons</taxon>
        <taxon>Gunneridae</taxon>
        <taxon>Pentapetalae</taxon>
        <taxon>asterids</taxon>
        <taxon>lamiids</taxon>
        <taxon>Solanales</taxon>
        <taxon>Solanaceae</taxon>
        <taxon>Solanoideae</taxon>
        <taxon>Datureae</taxon>
        <taxon>Datura</taxon>
    </lineage>
</organism>
<sequence>MPVRPAARCCRPSCAMSCRCGTNVAQSPLRHTSPIRVPTRCKTTEQVHRAEHSPRSASPGARHRHRRRRAWHDVQACPCNERRNAQARQCGTAMRDSEGALSVASQRGILGRKVVG</sequence>
<gene>
    <name evidence="2" type="ORF">HAX54_044936</name>
</gene>
<evidence type="ECO:0000313" key="3">
    <source>
        <dbReference type="Proteomes" id="UP000823775"/>
    </source>
</evidence>
<reference evidence="2 3" key="1">
    <citation type="journal article" date="2021" name="BMC Genomics">
        <title>Datura genome reveals duplications of psychoactive alkaloid biosynthetic genes and high mutation rate following tissue culture.</title>
        <authorList>
            <person name="Rajewski A."/>
            <person name="Carter-House D."/>
            <person name="Stajich J."/>
            <person name="Litt A."/>
        </authorList>
    </citation>
    <scope>NUCLEOTIDE SEQUENCE [LARGE SCALE GENOMIC DNA]</scope>
    <source>
        <strain evidence="2">AR-01</strain>
    </source>
</reference>
<keyword evidence="3" id="KW-1185">Reference proteome</keyword>
<name>A0ABS8WJ96_DATST</name>
<protein>
    <submittedName>
        <fullName evidence="2">Uncharacterized protein</fullName>
    </submittedName>
</protein>
<proteinExistence type="predicted"/>
<accession>A0ABS8WJ96</accession>
<comment type="caution">
    <text evidence="2">The sequence shown here is derived from an EMBL/GenBank/DDBJ whole genome shotgun (WGS) entry which is preliminary data.</text>
</comment>
<feature type="region of interest" description="Disordered" evidence="1">
    <location>
        <begin position="45"/>
        <end position="67"/>
    </location>
</feature>
<evidence type="ECO:0000313" key="2">
    <source>
        <dbReference type="EMBL" id="MCE3049473.1"/>
    </source>
</evidence>
<dbReference type="EMBL" id="JACEIK010006917">
    <property type="protein sequence ID" value="MCE3049473.1"/>
    <property type="molecule type" value="Genomic_DNA"/>
</dbReference>